<protein>
    <submittedName>
        <fullName evidence="6">Transcriptional regulator</fullName>
    </submittedName>
</protein>
<dbReference type="PANTHER" id="PTHR30146">
    <property type="entry name" value="LACI-RELATED TRANSCRIPTIONAL REPRESSOR"/>
    <property type="match status" value="1"/>
</dbReference>
<dbReference type="HOGENOM" id="CLU_037628_6_2_9"/>
<keyword evidence="4" id="KW-0804">Transcription</keyword>
<dbReference type="KEGG" id="tco:Theco_0993"/>
<evidence type="ECO:0000256" key="3">
    <source>
        <dbReference type="ARBA" id="ARBA00023125"/>
    </source>
</evidence>
<organism evidence="6 7">
    <name type="scientific">Thermobacillus composti (strain DSM 18247 / JCM 13945 / KWC4)</name>
    <dbReference type="NCBI Taxonomy" id="717605"/>
    <lineage>
        <taxon>Bacteria</taxon>
        <taxon>Bacillati</taxon>
        <taxon>Bacillota</taxon>
        <taxon>Bacilli</taxon>
        <taxon>Bacillales</taxon>
        <taxon>Paenibacillaceae</taxon>
        <taxon>Thermobacillus</taxon>
    </lineage>
</organism>
<dbReference type="PROSITE" id="PS50932">
    <property type="entry name" value="HTH_LACI_2"/>
    <property type="match status" value="1"/>
</dbReference>
<dbReference type="SUPFAM" id="SSF47413">
    <property type="entry name" value="lambda repressor-like DNA-binding domains"/>
    <property type="match status" value="1"/>
</dbReference>
<dbReference type="InterPro" id="IPR046335">
    <property type="entry name" value="LacI/GalR-like_sensor"/>
</dbReference>
<reference evidence="7" key="1">
    <citation type="submission" date="2012-01" db="EMBL/GenBank/DDBJ databases">
        <title>Complete sequence of chromosome of Thermobacillus composti KWC4.</title>
        <authorList>
            <person name="Lucas S."/>
            <person name="Han J."/>
            <person name="Lapidus A."/>
            <person name="Cheng J.-F."/>
            <person name="Goodwin L."/>
            <person name="Pitluck S."/>
            <person name="Peters L."/>
            <person name="Ovchinnikova G."/>
            <person name="Teshima H."/>
            <person name="Detter J.C."/>
            <person name="Han C."/>
            <person name="Tapia R."/>
            <person name="Land M."/>
            <person name="Hauser L."/>
            <person name="Kyrpides N."/>
            <person name="Ivanova N."/>
            <person name="Pagani I."/>
            <person name="Anderson I."/>
            <person name="Woyke T."/>
        </authorList>
    </citation>
    <scope>NUCLEOTIDE SEQUENCE [LARGE SCALE GENOMIC DNA]</scope>
    <source>
        <strain evidence="7">DSM 18247 / JCM 13945 / KWC4</strain>
    </source>
</reference>
<dbReference type="Gene3D" id="1.10.260.40">
    <property type="entry name" value="lambda repressor-like DNA-binding domains"/>
    <property type="match status" value="1"/>
</dbReference>
<accession>L0EC17</accession>
<name>L0EC17_THECK</name>
<evidence type="ECO:0000259" key="5">
    <source>
        <dbReference type="PROSITE" id="PS50932"/>
    </source>
</evidence>
<dbReference type="eggNOG" id="COG1609">
    <property type="taxonomic scope" value="Bacteria"/>
</dbReference>
<keyword evidence="7" id="KW-1185">Reference proteome</keyword>
<keyword evidence="2" id="KW-0805">Transcription regulation</keyword>
<keyword evidence="1" id="KW-0678">Repressor</keyword>
<dbReference type="SUPFAM" id="SSF53822">
    <property type="entry name" value="Periplasmic binding protein-like I"/>
    <property type="match status" value="1"/>
</dbReference>
<dbReference type="STRING" id="717605.Theco_0993"/>
<sequence length="354" mass="38697">MNMSKKVTMQQIADYLGVSKFVVSKALSGKDGVSPATKERVIQAASQLGYFAQRGAAARQEKPGHLPAGGSKPSVLVLMPNIRFQTKESVYWGRILDGISIRLEERGYGMVIISEHSIDGLLHVLNPNGLLGMIGVGEISTSLLLEVHRCGLPMVLIDHEDPLIPSDTVFVNNYDCMYKLTQYLIGIGHRDLLFAGNIRFSRSFFDRWNGFRGALETHGIPLRDDHLISLEGISGYSGQFADWASRCRAEGKLPSAVVCANDSIAIDALQAFAELGLSVPGALSLCGFDDIEDAQRVRPALTTVHVPKLALGRKAVDRLLERVASPGEPHEKILISGEMVYRESSRETNGRKRG</sequence>
<dbReference type="AlphaFoldDB" id="L0EC17"/>
<dbReference type="GO" id="GO:0000976">
    <property type="term" value="F:transcription cis-regulatory region binding"/>
    <property type="evidence" value="ECO:0007669"/>
    <property type="project" value="TreeGrafter"/>
</dbReference>
<dbReference type="CDD" id="cd01392">
    <property type="entry name" value="HTH_LacI"/>
    <property type="match status" value="1"/>
</dbReference>
<dbReference type="Proteomes" id="UP000010795">
    <property type="component" value="Chromosome"/>
</dbReference>
<evidence type="ECO:0000313" key="7">
    <source>
        <dbReference type="Proteomes" id="UP000010795"/>
    </source>
</evidence>
<dbReference type="GO" id="GO:0003700">
    <property type="term" value="F:DNA-binding transcription factor activity"/>
    <property type="evidence" value="ECO:0007669"/>
    <property type="project" value="TreeGrafter"/>
</dbReference>
<feature type="domain" description="HTH lacI-type" evidence="5">
    <location>
        <begin position="7"/>
        <end position="61"/>
    </location>
</feature>
<keyword evidence="3" id="KW-0238">DNA-binding</keyword>
<evidence type="ECO:0000256" key="1">
    <source>
        <dbReference type="ARBA" id="ARBA00022491"/>
    </source>
</evidence>
<dbReference type="SMART" id="SM00354">
    <property type="entry name" value="HTH_LACI"/>
    <property type="match status" value="1"/>
</dbReference>
<dbReference type="Pfam" id="PF13377">
    <property type="entry name" value="Peripla_BP_3"/>
    <property type="match status" value="1"/>
</dbReference>
<evidence type="ECO:0000313" key="6">
    <source>
        <dbReference type="EMBL" id="AGA57174.1"/>
    </source>
</evidence>
<dbReference type="Pfam" id="PF00356">
    <property type="entry name" value="LacI"/>
    <property type="match status" value="1"/>
</dbReference>
<proteinExistence type="predicted"/>
<dbReference type="Gene3D" id="3.40.50.2300">
    <property type="match status" value="2"/>
</dbReference>
<dbReference type="InterPro" id="IPR028082">
    <property type="entry name" value="Peripla_BP_I"/>
</dbReference>
<evidence type="ECO:0000256" key="4">
    <source>
        <dbReference type="ARBA" id="ARBA00023163"/>
    </source>
</evidence>
<dbReference type="EMBL" id="CP003255">
    <property type="protein sequence ID" value="AGA57174.1"/>
    <property type="molecule type" value="Genomic_DNA"/>
</dbReference>
<dbReference type="PANTHER" id="PTHR30146:SF148">
    <property type="entry name" value="HTH-TYPE TRANSCRIPTIONAL REPRESSOR PURR-RELATED"/>
    <property type="match status" value="1"/>
</dbReference>
<dbReference type="InterPro" id="IPR000843">
    <property type="entry name" value="HTH_LacI"/>
</dbReference>
<dbReference type="InterPro" id="IPR010982">
    <property type="entry name" value="Lambda_DNA-bd_dom_sf"/>
</dbReference>
<gene>
    <name evidence="6" type="ordered locus">Theco_0993</name>
</gene>
<evidence type="ECO:0000256" key="2">
    <source>
        <dbReference type="ARBA" id="ARBA00023015"/>
    </source>
</evidence>